<dbReference type="GO" id="GO:0032483">
    <property type="term" value="P:regulation of Rab protein signal transduction"/>
    <property type="evidence" value="ECO:0007669"/>
    <property type="project" value="TreeGrafter"/>
</dbReference>
<dbReference type="PROSITE" id="PS50211">
    <property type="entry name" value="DENN"/>
    <property type="match status" value="1"/>
</dbReference>
<feature type="repeat" description="WD" evidence="3">
    <location>
        <begin position="1007"/>
        <end position="1041"/>
    </location>
</feature>
<dbReference type="SMART" id="SM00801">
    <property type="entry name" value="dDENN"/>
    <property type="match status" value="1"/>
</dbReference>
<feature type="domain" description="UDENN" evidence="5">
    <location>
        <begin position="22"/>
        <end position="440"/>
    </location>
</feature>
<dbReference type="InterPro" id="IPR020472">
    <property type="entry name" value="WD40_PAC1"/>
</dbReference>
<dbReference type="Pfam" id="PF03456">
    <property type="entry name" value="uDENN"/>
    <property type="match status" value="1"/>
</dbReference>
<dbReference type="InterPro" id="IPR019775">
    <property type="entry name" value="WD40_repeat_CS"/>
</dbReference>
<dbReference type="SMART" id="SM00799">
    <property type="entry name" value="DENN"/>
    <property type="match status" value="1"/>
</dbReference>
<feature type="compositionally biased region" description="Polar residues" evidence="4">
    <location>
        <begin position="826"/>
        <end position="842"/>
    </location>
</feature>
<feature type="repeat" description="WD" evidence="3">
    <location>
        <begin position="919"/>
        <end position="958"/>
    </location>
</feature>
<dbReference type="InterPro" id="IPR043153">
    <property type="entry name" value="DENN_C"/>
</dbReference>
<dbReference type="InterPro" id="IPR005113">
    <property type="entry name" value="uDENN_dom"/>
</dbReference>
<feature type="region of interest" description="Disordered" evidence="4">
    <location>
        <begin position="773"/>
        <end position="798"/>
    </location>
</feature>
<evidence type="ECO:0000313" key="7">
    <source>
        <dbReference type="Proteomes" id="UP001179952"/>
    </source>
</evidence>
<dbReference type="InterPro" id="IPR001194">
    <property type="entry name" value="cDENN_dom"/>
</dbReference>
<evidence type="ECO:0000256" key="1">
    <source>
        <dbReference type="ARBA" id="ARBA00022574"/>
    </source>
</evidence>
<dbReference type="InterPro" id="IPR051696">
    <property type="entry name" value="DENN_Domain_GEFs"/>
</dbReference>
<sequence>MASRSRIFEYFVVCGMGPEIRTLEGDSKGYLGTDVMYAPSLLEQFPPTDHSLYPPPPPQLPTCVLPGGVRFYASGYDSNDVSAFPRSYPIVLTEGDGSKIYVSCIAFRDPVCEDIAEAYHIPANSFADKCICLVSRLPSFGVLRDALEELFILCFSPSGSSRQLWDIIAFLVLNVPFPTPGRDRVLFSIESCLLSVETPPKEGLPHADISFQPLVQCLDVDNLLRLFTAVLLERRILLRSNKYTLLTLVSEAICHLIYPFRWQHVYIPLLFFSGVDYIDAPTPYMMGLHSAVDTFGLTMDGVVVVDLEYNRITTSEEIPAIPEPEYTTLRNEIIKLLHPKVVEIDQLKVNLGGMLGGSKSWGEENDTELRLIFLKFFASLLGGYRNFIEITASHVFNTQAFLKKRSRATNQPPDPMFSQFLDSQGFMDYLERCINAEDGSINLLDKLQDAIGRGQNPSTILPSSLSEPEIITISDPDIGSAGSGSKYCYDRFPSAVRTEEQEDRRKAVLAAASGALDYSGKPILSSPSLLMGKDSKAESLSPRERAAERERMVLDIKVKLQGLWLRLLKLGTTEDPLSSFEYGTILALIESDAEGIGGSGFVECIREHINSGWQCRLTEEQFIAVKELLKTAINRAISRNDMPTVREALEVSAQMYRKDSNNVSDYVQRHLVSLSIWDELRFWEGYFEYLMERSSNKLANYVTLVTAQLIIIASHMAGLGLPDIEAWYIIETIAEKNNVGYKQFINLRGLLSHIQQLRVGYWGISSGKVTSASPYGLPSPRSHEAADDGQQPAEASGVGRSWVQSMFSRDITSRTNSFSRVRKWTSDSSSAAANESVKNSATPRKPDLPPAGQRKVQSSVRIIRGHTGAITALHCVTQREVWDLVGDREDAGLFISGSTDCTVKVWDPSFRGSELRATLKGHTRPIRAINSDRGKVVSGSDDQSVIVWDKQTFQILEELKGHDAQVSSVKMLSGERVLTASHDGTVKMWDVRTDTCVATVGRCLGAVLCMEYDDSTGILAAAGRDAVANVWDIRASRQVHKLLGHTKWIRSIRMVKDTILTGSDDWTARMWSASRGTCDAVLACHAGPVLCVEYSPLDRGIITGSADGLIRFWEKEEGGIRCVKNVTIHSAPILSINAGEHWLGIGAGDNSMSLFHRPQERLGSFSSTGSKSPGWQLYRTPQRTVAMVRCVASDLDRKRICSGGRNGLLRIWEATINI</sequence>
<dbReference type="FunFam" id="2.130.10.10:FF:000360">
    <property type="entry name" value="DENN domain and WD repeat-containing protein SCD1"/>
    <property type="match status" value="1"/>
</dbReference>
<evidence type="ECO:0000259" key="5">
    <source>
        <dbReference type="PROSITE" id="PS50211"/>
    </source>
</evidence>
<dbReference type="SMART" id="SM00800">
    <property type="entry name" value="uDENN"/>
    <property type="match status" value="1"/>
</dbReference>
<proteinExistence type="predicted"/>
<dbReference type="GO" id="GO:0031410">
    <property type="term" value="C:cytoplasmic vesicle"/>
    <property type="evidence" value="ECO:0007669"/>
    <property type="project" value="TreeGrafter"/>
</dbReference>
<dbReference type="PROSITE" id="PS50294">
    <property type="entry name" value="WD_REPEATS_REGION"/>
    <property type="match status" value="3"/>
</dbReference>
<evidence type="ECO:0000256" key="3">
    <source>
        <dbReference type="PROSITE-ProRule" id="PRU00221"/>
    </source>
</evidence>
<dbReference type="FunFam" id="3.30.450.200:FF:000006">
    <property type="entry name" value="DENN domain and WD repeat-containing protein SCD1"/>
    <property type="match status" value="1"/>
</dbReference>
<dbReference type="PROSITE" id="PS00678">
    <property type="entry name" value="WD_REPEATS_1"/>
    <property type="match status" value="2"/>
</dbReference>
<keyword evidence="2" id="KW-0677">Repeat</keyword>
<dbReference type="PRINTS" id="PR00320">
    <property type="entry name" value="GPROTEINBRPT"/>
</dbReference>
<keyword evidence="1 3" id="KW-0853">WD repeat</keyword>
<dbReference type="InterPro" id="IPR037516">
    <property type="entry name" value="Tripartite_DENN"/>
</dbReference>
<evidence type="ECO:0000256" key="4">
    <source>
        <dbReference type="SAM" id="MobiDB-lite"/>
    </source>
</evidence>
<dbReference type="FunFam" id="3.40.50.11500:FF:000007">
    <property type="entry name" value="DENN domain and WD repeat-containing protein SCD1"/>
    <property type="match status" value="1"/>
</dbReference>
<dbReference type="AlphaFoldDB" id="A0AAV9A9W4"/>
<dbReference type="SUPFAM" id="SSF50978">
    <property type="entry name" value="WD40 repeat-like"/>
    <property type="match status" value="1"/>
</dbReference>
<dbReference type="Gene3D" id="3.40.50.11500">
    <property type="match status" value="1"/>
</dbReference>
<reference evidence="6" key="2">
    <citation type="submission" date="2023-06" db="EMBL/GenBank/DDBJ databases">
        <authorList>
            <person name="Ma L."/>
            <person name="Liu K.-W."/>
            <person name="Li Z."/>
            <person name="Hsiao Y.-Y."/>
            <person name="Qi Y."/>
            <person name="Fu T."/>
            <person name="Tang G."/>
            <person name="Zhang D."/>
            <person name="Sun W.-H."/>
            <person name="Liu D.-K."/>
            <person name="Li Y."/>
            <person name="Chen G.-Z."/>
            <person name="Liu X.-D."/>
            <person name="Liao X.-Y."/>
            <person name="Jiang Y.-T."/>
            <person name="Yu X."/>
            <person name="Hao Y."/>
            <person name="Huang J."/>
            <person name="Zhao X.-W."/>
            <person name="Ke S."/>
            <person name="Chen Y.-Y."/>
            <person name="Wu W.-L."/>
            <person name="Hsu J.-L."/>
            <person name="Lin Y.-F."/>
            <person name="Huang M.-D."/>
            <person name="Li C.-Y."/>
            <person name="Huang L."/>
            <person name="Wang Z.-W."/>
            <person name="Zhao X."/>
            <person name="Zhong W.-Y."/>
            <person name="Peng D.-H."/>
            <person name="Ahmad S."/>
            <person name="Lan S."/>
            <person name="Zhang J.-S."/>
            <person name="Tsai W.-C."/>
            <person name="Van De Peer Y."/>
            <person name="Liu Z.-J."/>
        </authorList>
    </citation>
    <scope>NUCLEOTIDE SEQUENCE</scope>
    <source>
        <strain evidence="6">SCP</strain>
        <tissue evidence="6">Leaves</tissue>
    </source>
</reference>
<dbReference type="FunFam" id="2.130.10.10:FF:000624">
    <property type="entry name" value="DENN domain and WD repeat-containing protein SCD1"/>
    <property type="match status" value="1"/>
</dbReference>
<accession>A0AAV9A9W4</accession>
<protein>
    <recommendedName>
        <fullName evidence="5">UDENN domain-containing protein</fullName>
    </recommendedName>
</protein>
<dbReference type="Pfam" id="PF00400">
    <property type="entry name" value="WD40"/>
    <property type="match status" value="6"/>
</dbReference>
<dbReference type="Gene3D" id="2.130.10.10">
    <property type="entry name" value="YVTN repeat-like/Quinoprotein amine dehydrogenase"/>
    <property type="match status" value="2"/>
</dbReference>
<dbReference type="SMART" id="SM00320">
    <property type="entry name" value="WD40"/>
    <property type="match status" value="8"/>
</dbReference>
<dbReference type="PANTHER" id="PTHR12296:SF21">
    <property type="entry name" value="DENN DOMAIN-CONTAINING PROTEIN 3"/>
    <property type="match status" value="1"/>
</dbReference>
<dbReference type="Gene3D" id="3.30.450.200">
    <property type="match status" value="1"/>
</dbReference>
<name>A0AAV9A9W4_ACOGR</name>
<dbReference type="EMBL" id="JAUJYN010000011">
    <property type="protein sequence ID" value="KAK1260985.1"/>
    <property type="molecule type" value="Genomic_DNA"/>
</dbReference>
<comment type="caution">
    <text evidence="6">The sequence shown here is derived from an EMBL/GenBank/DDBJ whole genome shotgun (WGS) entry which is preliminary data.</text>
</comment>
<gene>
    <name evidence="6" type="ORF">QJS04_geneDACA019062</name>
</gene>
<feature type="region of interest" description="Disordered" evidence="4">
    <location>
        <begin position="823"/>
        <end position="856"/>
    </location>
</feature>
<reference evidence="6" key="1">
    <citation type="journal article" date="2023" name="Nat. Commun.">
        <title>Diploid and tetraploid genomes of Acorus and the evolution of monocots.</title>
        <authorList>
            <person name="Ma L."/>
            <person name="Liu K.W."/>
            <person name="Li Z."/>
            <person name="Hsiao Y.Y."/>
            <person name="Qi Y."/>
            <person name="Fu T."/>
            <person name="Tang G.D."/>
            <person name="Zhang D."/>
            <person name="Sun W.H."/>
            <person name="Liu D.K."/>
            <person name="Li Y."/>
            <person name="Chen G.Z."/>
            <person name="Liu X.D."/>
            <person name="Liao X.Y."/>
            <person name="Jiang Y.T."/>
            <person name="Yu X."/>
            <person name="Hao Y."/>
            <person name="Huang J."/>
            <person name="Zhao X.W."/>
            <person name="Ke S."/>
            <person name="Chen Y.Y."/>
            <person name="Wu W.L."/>
            <person name="Hsu J.L."/>
            <person name="Lin Y.F."/>
            <person name="Huang M.D."/>
            <person name="Li C.Y."/>
            <person name="Huang L."/>
            <person name="Wang Z.W."/>
            <person name="Zhao X."/>
            <person name="Zhong W.Y."/>
            <person name="Peng D.H."/>
            <person name="Ahmad S."/>
            <person name="Lan S."/>
            <person name="Zhang J.S."/>
            <person name="Tsai W.C."/>
            <person name="Van de Peer Y."/>
            <person name="Liu Z.J."/>
        </authorList>
    </citation>
    <scope>NUCLEOTIDE SEQUENCE</scope>
    <source>
        <strain evidence="6">SCP</strain>
    </source>
</reference>
<feature type="repeat" description="WD" evidence="3">
    <location>
        <begin position="1042"/>
        <end position="1081"/>
    </location>
</feature>
<feature type="repeat" description="WD" evidence="3">
    <location>
        <begin position="889"/>
        <end position="907"/>
    </location>
</feature>
<dbReference type="InterPro" id="IPR036322">
    <property type="entry name" value="WD40_repeat_dom_sf"/>
</dbReference>
<dbReference type="InterPro" id="IPR015943">
    <property type="entry name" value="WD40/YVTN_repeat-like_dom_sf"/>
</dbReference>
<feature type="repeat" description="WD" evidence="3">
    <location>
        <begin position="1082"/>
        <end position="1114"/>
    </location>
</feature>
<dbReference type="InterPro" id="IPR005112">
    <property type="entry name" value="dDENN_dom"/>
</dbReference>
<organism evidence="6 7">
    <name type="scientific">Acorus gramineus</name>
    <name type="common">Dwarf sweet flag</name>
    <dbReference type="NCBI Taxonomy" id="55184"/>
    <lineage>
        <taxon>Eukaryota</taxon>
        <taxon>Viridiplantae</taxon>
        <taxon>Streptophyta</taxon>
        <taxon>Embryophyta</taxon>
        <taxon>Tracheophyta</taxon>
        <taxon>Spermatophyta</taxon>
        <taxon>Magnoliopsida</taxon>
        <taxon>Liliopsida</taxon>
        <taxon>Acoraceae</taxon>
        <taxon>Acorus</taxon>
    </lineage>
</organism>
<keyword evidence="7" id="KW-1185">Reference proteome</keyword>
<dbReference type="InterPro" id="IPR001680">
    <property type="entry name" value="WD40_rpt"/>
</dbReference>
<feature type="repeat" description="WD" evidence="3">
    <location>
        <begin position="959"/>
        <end position="999"/>
    </location>
</feature>
<dbReference type="PROSITE" id="PS50082">
    <property type="entry name" value="WD_REPEATS_2"/>
    <property type="match status" value="6"/>
</dbReference>
<evidence type="ECO:0000313" key="6">
    <source>
        <dbReference type="EMBL" id="KAK1260985.1"/>
    </source>
</evidence>
<dbReference type="CDD" id="cd00200">
    <property type="entry name" value="WD40"/>
    <property type="match status" value="1"/>
</dbReference>
<dbReference type="Pfam" id="PF02141">
    <property type="entry name" value="DENN"/>
    <property type="match status" value="1"/>
</dbReference>
<evidence type="ECO:0000256" key="2">
    <source>
        <dbReference type="ARBA" id="ARBA00022737"/>
    </source>
</evidence>
<dbReference type="PANTHER" id="PTHR12296">
    <property type="entry name" value="DENN DOMAIN-CONTAINING PROTEIN 4"/>
    <property type="match status" value="1"/>
</dbReference>
<dbReference type="Proteomes" id="UP001179952">
    <property type="component" value="Unassembled WGS sequence"/>
</dbReference>